<dbReference type="EMBL" id="WISB01000140">
    <property type="protein sequence ID" value="MQW72168.1"/>
    <property type="molecule type" value="Genomic_DNA"/>
</dbReference>
<accession>A0A6G1WR09</accession>
<dbReference type="RefSeq" id="WP_102761268.1">
    <property type="nucleotide sequence ID" value="NZ_WISB01000140.1"/>
</dbReference>
<comment type="caution">
    <text evidence="1">The sequence shown here is derived from an EMBL/GenBank/DDBJ whole genome shotgun (WGS) entry which is preliminary data.</text>
</comment>
<gene>
    <name evidence="1" type="ORF">GHJ91_24240</name>
</gene>
<sequence length="74" mass="8082">MYQFLMSEKLTDNQAHDLLTNARMTLAQATGETVRAETALRAAEKSLMLLSLGLLMAAEEGSDGNRAIKDQTQP</sequence>
<protein>
    <submittedName>
        <fullName evidence="1">Uncharacterized protein</fullName>
    </submittedName>
</protein>
<reference evidence="1" key="1">
    <citation type="journal article" date="2013" name="Genome Biol.">
        <title>Comparative genomics of the core and accessory genomes of 48 Sinorhizobium strains comprising five genospecies.</title>
        <authorList>
            <person name="Sugawara M."/>
            <person name="Epstein B."/>
            <person name="Badgley B.D."/>
            <person name="Unno T."/>
            <person name="Xu L."/>
            <person name="Reese J."/>
            <person name="Gyaneshwar P."/>
            <person name="Denny R."/>
            <person name="Mudge J."/>
            <person name="Bharti A.K."/>
            <person name="Farmer A.D."/>
            <person name="May G.D."/>
            <person name="Woodward J.E."/>
            <person name="Medigue C."/>
            <person name="Vallenet D."/>
            <person name="Lajus A."/>
            <person name="Rouy Z."/>
            <person name="Martinez-Vaz B."/>
            <person name="Tiffin P."/>
            <person name="Young N.D."/>
            <person name="Sadowsky M.J."/>
        </authorList>
    </citation>
    <scope>NUCLEOTIDE SEQUENCE</scope>
    <source>
        <strain evidence="1">M1</strain>
    </source>
</reference>
<dbReference type="AlphaFoldDB" id="A0A6G1WR09"/>
<evidence type="ECO:0000313" key="1">
    <source>
        <dbReference type="EMBL" id="MQW72168.1"/>
    </source>
</evidence>
<organism evidence="1">
    <name type="scientific">Sinorhizobium medicae</name>
    <dbReference type="NCBI Taxonomy" id="110321"/>
    <lineage>
        <taxon>Bacteria</taxon>
        <taxon>Pseudomonadati</taxon>
        <taxon>Pseudomonadota</taxon>
        <taxon>Alphaproteobacteria</taxon>
        <taxon>Hyphomicrobiales</taxon>
        <taxon>Rhizobiaceae</taxon>
        <taxon>Sinorhizobium/Ensifer group</taxon>
        <taxon>Sinorhizobium</taxon>
    </lineage>
</organism>
<proteinExistence type="predicted"/>
<name>A0A6G1WR09_9HYPH</name>